<sequence>MDAGAAPAVLTTIAETRTRIAAFRRERPGASIALVPTMGALHDGHLALVREAKRLADRVVVSIFVNPLQFGAGEDLGRYPRTLDADVALLAAEGVDLVFAPNAAEMYPDGSAGTTVHAGPIGDRYEGAARPGHFDGVLTVVEKLLGIASPDIAVFGQKDAQQLHLVGRMVADLDLPVEIVSVPIVRERDGLALSSRNRYLSPEARRAALALAESLQAATRAAGGGVDELLAEGIAAFGDHDDVELDYFVAVDPETFLPVDDGFRGQALVLVAALVDGTRLIDNTTMSIG</sequence>
<dbReference type="Pfam" id="PF02569">
    <property type="entry name" value="Pantoate_ligase"/>
    <property type="match status" value="1"/>
</dbReference>
<feature type="binding site" evidence="15">
    <location>
        <position position="162"/>
    </location>
    <ligand>
        <name>(R)-pantoate</name>
        <dbReference type="ChEBI" id="CHEBI:15980"/>
    </ligand>
</feature>
<evidence type="ECO:0000313" key="17">
    <source>
        <dbReference type="Proteomes" id="UP000671914"/>
    </source>
</evidence>
<evidence type="ECO:0000256" key="3">
    <source>
        <dbReference type="ARBA" id="ARBA00009256"/>
    </source>
</evidence>
<comment type="pathway">
    <text evidence="2 15">Cofactor biosynthesis; (R)-pantothenate biosynthesis; (R)-pantothenate from (R)-pantoate and beta-alanine: step 1/1.</text>
</comment>
<evidence type="ECO:0000256" key="8">
    <source>
        <dbReference type="ARBA" id="ARBA00022655"/>
    </source>
</evidence>
<dbReference type="Gene3D" id="3.40.50.620">
    <property type="entry name" value="HUPs"/>
    <property type="match status" value="1"/>
</dbReference>
<evidence type="ECO:0000256" key="1">
    <source>
        <dbReference type="ARBA" id="ARBA00004496"/>
    </source>
</evidence>
<dbReference type="InterPro" id="IPR014729">
    <property type="entry name" value="Rossmann-like_a/b/a_fold"/>
</dbReference>
<dbReference type="SUPFAM" id="SSF52374">
    <property type="entry name" value="Nucleotidylyl transferase"/>
    <property type="match status" value="1"/>
</dbReference>
<protein>
    <recommendedName>
        <fullName evidence="5 15">Pantothenate synthetase</fullName>
        <shortName evidence="15">PS</shortName>
        <ecNumber evidence="4 15">6.3.2.1</ecNumber>
    </recommendedName>
    <alternativeName>
        <fullName evidence="14 15">Pantoate--beta-alanine ligase</fullName>
    </alternativeName>
    <alternativeName>
        <fullName evidence="11 15">Pantoate-activating enzyme</fullName>
    </alternativeName>
</protein>
<dbReference type="CDD" id="cd00560">
    <property type="entry name" value="PanC"/>
    <property type="match status" value="1"/>
</dbReference>
<keyword evidence="9 15" id="KW-0547">Nucleotide-binding</keyword>
<evidence type="ECO:0000256" key="12">
    <source>
        <dbReference type="ARBA" id="ARBA00048258"/>
    </source>
</evidence>
<comment type="miscellaneous">
    <text evidence="15">The reaction proceeds by a bi uni uni bi ping pong mechanism.</text>
</comment>
<dbReference type="NCBIfam" id="TIGR00018">
    <property type="entry name" value="panC"/>
    <property type="match status" value="1"/>
</dbReference>
<comment type="subcellular location">
    <subcellularLocation>
        <location evidence="1 15">Cytoplasm</location>
    </subcellularLocation>
</comment>
<dbReference type="GO" id="GO:0004592">
    <property type="term" value="F:pantoate-beta-alanine ligase activity"/>
    <property type="evidence" value="ECO:0007669"/>
    <property type="project" value="UniProtKB-UniRule"/>
</dbReference>
<dbReference type="KEGG" id="aarc:G127AT_04940"/>
<accession>A0A975FPZ7</accession>
<evidence type="ECO:0000256" key="15">
    <source>
        <dbReference type="HAMAP-Rule" id="MF_00158"/>
    </source>
</evidence>
<evidence type="ECO:0000256" key="9">
    <source>
        <dbReference type="ARBA" id="ARBA00022741"/>
    </source>
</evidence>
<comment type="similarity">
    <text evidence="3 15">Belongs to the pantothenate synthetase family.</text>
</comment>
<dbReference type="GO" id="GO:0005829">
    <property type="term" value="C:cytosol"/>
    <property type="evidence" value="ECO:0007669"/>
    <property type="project" value="TreeGrafter"/>
</dbReference>
<organism evidence="16 17">
    <name type="scientific">Agromyces archimandritae</name>
    <dbReference type="NCBI Taxonomy" id="2781962"/>
    <lineage>
        <taxon>Bacteria</taxon>
        <taxon>Bacillati</taxon>
        <taxon>Actinomycetota</taxon>
        <taxon>Actinomycetes</taxon>
        <taxon>Micrococcales</taxon>
        <taxon>Microbacteriaceae</taxon>
        <taxon>Agromyces</taxon>
    </lineage>
</organism>
<dbReference type="FunFam" id="3.40.50.620:FF:000114">
    <property type="entry name" value="Pantothenate synthetase"/>
    <property type="match status" value="1"/>
</dbReference>
<dbReference type="RefSeq" id="WP_210900643.1">
    <property type="nucleotide sequence ID" value="NZ_CP071696.1"/>
</dbReference>
<dbReference type="PANTHER" id="PTHR21299">
    <property type="entry name" value="CYTIDYLATE KINASE/PANTOATE-BETA-ALANINE LIGASE"/>
    <property type="match status" value="1"/>
</dbReference>
<dbReference type="EMBL" id="CP071696">
    <property type="protein sequence ID" value="QTX05563.1"/>
    <property type="molecule type" value="Genomic_DNA"/>
</dbReference>
<dbReference type="Proteomes" id="UP000671914">
    <property type="component" value="Chromosome"/>
</dbReference>
<feature type="binding site" evidence="15">
    <location>
        <begin position="156"/>
        <end position="159"/>
    </location>
    <ligand>
        <name>ATP</name>
        <dbReference type="ChEBI" id="CHEBI:30616"/>
    </ligand>
</feature>
<feature type="binding site" evidence="15">
    <location>
        <position position="69"/>
    </location>
    <ligand>
        <name>(R)-pantoate</name>
        <dbReference type="ChEBI" id="CHEBI:15980"/>
    </ligand>
</feature>
<feature type="binding site" evidence="15">
    <location>
        <position position="69"/>
    </location>
    <ligand>
        <name>beta-alanine</name>
        <dbReference type="ChEBI" id="CHEBI:57966"/>
    </ligand>
</feature>
<keyword evidence="6 15" id="KW-0963">Cytoplasm</keyword>
<evidence type="ECO:0000256" key="7">
    <source>
        <dbReference type="ARBA" id="ARBA00022598"/>
    </source>
</evidence>
<keyword evidence="17" id="KW-1185">Reference proteome</keyword>
<feature type="active site" description="Proton donor" evidence="15">
    <location>
        <position position="45"/>
    </location>
</feature>
<dbReference type="HAMAP" id="MF_00158">
    <property type="entry name" value="PanC"/>
    <property type="match status" value="1"/>
</dbReference>
<keyword evidence="7 15" id="KW-0436">Ligase</keyword>
<dbReference type="GO" id="GO:0015940">
    <property type="term" value="P:pantothenate biosynthetic process"/>
    <property type="evidence" value="ECO:0007669"/>
    <property type="project" value="UniProtKB-UniRule"/>
</dbReference>
<gene>
    <name evidence="15" type="primary">panC</name>
    <name evidence="16" type="ORF">G127AT_04940</name>
</gene>
<evidence type="ECO:0000256" key="14">
    <source>
        <dbReference type="ARBA" id="ARBA00077433"/>
    </source>
</evidence>
<reference evidence="16" key="1">
    <citation type="submission" date="2021-03" db="EMBL/GenBank/DDBJ databases">
        <title>Agromyces archimandritus sp. nov., isolated from the cockroach Archimandrita tessellata.</title>
        <authorList>
            <person name="Guzman J."/>
            <person name="Ortuzar M."/>
            <person name="Poehlein A."/>
            <person name="Daniel R."/>
            <person name="Trujillo M."/>
            <person name="Vilcinskas A."/>
        </authorList>
    </citation>
    <scope>NUCLEOTIDE SEQUENCE</scope>
    <source>
        <strain evidence="16">G127AT</strain>
    </source>
</reference>
<feature type="binding site" evidence="15">
    <location>
        <begin position="38"/>
        <end position="45"/>
    </location>
    <ligand>
        <name>ATP</name>
        <dbReference type="ChEBI" id="CHEBI:30616"/>
    </ligand>
</feature>
<dbReference type="InterPro" id="IPR004821">
    <property type="entry name" value="Cyt_trans-like"/>
</dbReference>
<proteinExistence type="inferred from homology"/>
<dbReference type="GO" id="GO:0005524">
    <property type="term" value="F:ATP binding"/>
    <property type="evidence" value="ECO:0007669"/>
    <property type="project" value="UniProtKB-KW"/>
</dbReference>
<dbReference type="InterPro" id="IPR042176">
    <property type="entry name" value="Pantoate_ligase_C"/>
</dbReference>
<dbReference type="NCBIfam" id="TIGR00125">
    <property type="entry name" value="cyt_tran_rel"/>
    <property type="match status" value="1"/>
</dbReference>
<evidence type="ECO:0000256" key="2">
    <source>
        <dbReference type="ARBA" id="ARBA00004990"/>
    </source>
</evidence>
<feature type="binding site" evidence="15">
    <location>
        <position position="185"/>
    </location>
    <ligand>
        <name>ATP</name>
        <dbReference type="ChEBI" id="CHEBI:30616"/>
    </ligand>
</feature>
<comment type="subunit">
    <text evidence="15">Homodimer.</text>
</comment>
<evidence type="ECO:0000256" key="13">
    <source>
        <dbReference type="ARBA" id="ARBA00055042"/>
    </source>
</evidence>
<evidence type="ECO:0000256" key="5">
    <source>
        <dbReference type="ARBA" id="ARBA00014155"/>
    </source>
</evidence>
<comment type="function">
    <text evidence="13 15">Catalyzes the condensation of pantoate with beta-alanine in an ATP-dependent reaction via a pantoyl-adenylate intermediate.</text>
</comment>
<dbReference type="InterPro" id="IPR003721">
    <property type="entry name" value="Pantoate_ligase"/>
</dbReference>
<dbReference type="Gene3D" id="3.30.1300.10">
    <property type="entry name" value="Pantoate-beta-alanine ligase, C-terminal domain"/>
    <property type="match status" value="1"/>
</dbReference>
<dbReference type="PANTHER" id="PTHR21299:SF1">
    <property type="entry name" value="PANTOATE--BETA-ALANINE LIGASE"/>
    <property type="match status" value="1"/>
</dbReference>
<name>A0A975FPZ7_9MICO</name>
<dbReference type="AlphaFoldDB" id="A0A975FPZ7"/>
<comment type="catalytic activity">
    <reaction evidence="12 15">
        <text>(R)-pantoate + beta-alanine + ATP = (R)-pantothenate + AMP + diphosphate + H(+)</text>
        <dbReference type="Rhea" id="RHEA:10912"/>
        <dbReference type="ChEBI" id="CHEBI:15378"/>
        <dbReference type="ChEBI" id="CHEBI:15980"/>
        <dbReference type="ChEBI" id="CHEBI:29032"/>
        <dbReference type="ChEBI" id="CHEBI:30616"/>
        <dbReference type="ChEBI" id="CHEBI:33019"/>
        <dbReference type="ChEBI" id="CHEBI:57966"/>
        <dbReference type="ChEBI" id="CHEBI:456215"/>
        <dbReference type="EC" id="6.3.2.1"/>
    </reaction>
</comment>
<evidence type="ECO:0000256" key="6">
    <source>
        <dbReference type="ARBA" id="ARBA00022490"/>
    </source>
</evidence>
<evidence type="ECO:0000313" key="16">
    <source>
        <dbReference type="EMBL" id="QTX05563.1"/>
    </source>
</evidence>
<keyword evidence="10 15" id="KW-0067">ATP-binding</keyword>
<keyword evidence="8 15" id="KW-0566">Pantothenate biosynthesis</keyword>
<dbReference type="EC" id="6.3.2.1" evidence="4 15"/>
<evidence type="ECO:0000256" key="4">
    <source>
        <dbReference type="ARBA" id="ARBA00012219"/>
    </source>
</evidence>
<evidence type="ECO:0000256" key="10">
    <source>
        <dbReference type="ARBA" id="ARBA00022840"/>
    </source>
</evidence>
<evidence type="ECO:0000256" key="11">
    <source>
        <dbReference type="ARBA" id="ARBA00032806"/>
    </source>
</evidence>
<feature type="binding site" evidence="15">
    <location>
        <begin position="193"/>
        <end position="196"/>
    </location>
    <ligand>
        <name>ATP</name>
        <dbReference type="ChEBI" id="CHEBI:30616"/>
    </ligand>
</feature>